<evidence type="ECO:0000256" key="4">
    <source>
        <dbReference type="ARBA" id="ARBA00023136"/>
    </source>
</evidence>
<dbReference type="GO" id="GO:0032153">
    <property type="term" value="C:cell division site"/>
    <property type="evidence" value="ECO:0007669"/>
    <property type="project" value="TreeGrafter"/>
</dbReference>
<evidence type="ECO:0000313" key="8">
    <source>
        <dbReference type="Proteomes" id="UP000053477"/>
    </source>
</evidence>
<sequence>MPTAAPGLFFCTAACVLLIFVSVSAPTWNSISFLNVGTNSANNGGSLHFGVFGFTGSGKSVGYNFPAGIVPDVSRLNTTTLHNLTGTLILHPIAAALSGLTVLFGLCGLAHRVGTIFMTIMSVLAFIVTLLAWVIDMVLWGIVRDRVRDQGVSAQYGNANWLTLGALAALALSFCLGVCGSFGNYRRRRAAAY</sequence>
<comment type="subcellular location">
    <subcellularLocation>
        <location evidence="1">Membrane</location>
        <topology evidence="1">Multi-pass membrane protein</topology>
    </subcellularLocation>
</comment>
<name>A0A0H2RYY1_9AGAM</name>
<feature type="chain" id="PRO_5005202243" evidence="6">
    <location>
        <begin position="26"/>
        <end position="193"/>
    </location>
</feature>
<reference evidence="7 8" key="1">
    <citation type="submission" date="2015-04" db="EMBL/GenBank/DDBJ databases">
        <title>Complete genome sequence of Schizopora paradoxa KUC8140, a cosmopolitan wood degrader in East Asia.</title>
        <authorList>
            <consortium name="DOE Joint Genome Institute"/>
            <person name="Min B."/>
            <person name="Park H."/>
            <person name="Jang Y."/>
            <person name="Kim J.-J."/>
            <person name="Kim K.H."/>
            <person name="Pangilinan J."/>
            <person name="Lipzen A."/>
            <person name="Riley R."/>
            <person name="Grigoriev I.V."/>
            <person name="Spatafora J.W."/>
            <person name="Choi I.-G."/>
        </authorList>
    </citation>
    <scope>NUCLEOTIDE SEQUENCE [LARGE SCALE GENOMIC DNA]</scope>
    <source>
        <strain evidence="7 8">KUC8140</strain>
    </source>
</reference>
<organism evidence="7 8">
    <name type="scientific">Schizopora paradoxa</name>
    <dbReference type="NCBI Taxonomy" id="27342"/>
    <lineage>
        <taxon>Eukaryota</taxon>
        <taxon>Fungi</taxon>
        <taxon>Dikarya</taxon>
        <taxon>Basidiomycota</taxon>
        <taxon>Agaricomycotina</taxon>
        <taxon>Agaricomycetes</taxon>
        <taxon>Hymenochaetales</taxon>
        <taxon>Schizoporaceae</taxon>
        <taxon>Schizopora</taxon>
    </lineage>
</organism>
<accession>A0A0H2RYY1</accession>
<dbReference type="InterPro" id="IPR009571">
    <property type="entry name" value="SUR7/Rim9-like_fungi"/>
</dbReference>
<proteinExistence type="predicted"/>
<dbReference type="InterPro" id="IPR051380">
    <property type="entry name" value="pH-response_reg_palI/RIM9"/>
</dbReference>
<dbReference type="AlphaFoldDB" id="A0A0H2RYY1"/>
<dbReference type="GO" id="GO:0005886">
    <property type="term" value="C:plasma membrane"/>
    <property type="evidence" value="ECO:0007669"/>
    <property type="project" value="InterPro"/>
</dbReference>
<dbReference type="Pfam" id="PF06687">
    <property type="entry name" value="SUR7"/>
    <property type="match status" value="1"/>
</dbReference>
<dbReference type="InParanoid" id="A0A0H2RYY1"/>
<keyword evidence="4 5" id="KW-0472">Membrane</keyword>
<dbReference type="PANTHER" id="PTHR28013:SF3">
    <property type="entry name" value="PROTEIN DCV1-RELATED"/>
    <property type="match status" value="1"/>
</dbReference>
<dbReference type="Proteomes" id="UP000053477">
    <property type="component" value="Unassembled WGS sequence"/>
</dbReference>
<gene>
    <name evidence="7" type="ORF">SCHPADRAFT_296638</name>
</gene>
<evidence type="ECO:0000313" key="7">
    <source>
        <dbReference type="EMBL" id="KLO14728.1"/>
    </source>
</evidence>
<dbReference type="STRING" id="27342.A0A0H2RYY1"/>
<keyword evidence="8" id="KW-1185">Reference proteome</keyword>
<dbReference type="OrthoDB" id="2354757at2759"/>
<feature type="transmembrane region" description="Helical" evidence="5">
    <location>
        <begin position="116"/>
        <end position="142"/>
    </location>
</feature>
<feature type="transmembrane region" description="Helical" evidence="5">
    <location>
        <begin position="162"/>
        <end position="185"/>
    </location>
</feature>
<evidence type="ECO:0000256" key="3">
    <source>
        <dbReference type="ARBA" id="ARBA00022989"/>
    </source>
</evidence>
<dbReference type="PANTHER" id="PTHR28013">
    <property type="entry name" value="PROTEIN DCV1-RELATED"/>
    <property type="match status" value="1"/>
</dbReference>
<dbReference type="EMBL" id="KQ085939">
    <property type="protein sequence ID" value="KLO14728.1"/>
    <property type="molecule type" value="Genomic_DNA"/>
</dbReference>
<feature type="signal peptide" evidence="6">
    <location>
        <begin position="1"/>
        <end position="25"/>
    </location>
</feature>
<keyword evidence="3 5" id="KW-1133">Transmembrane helix</keyword>
<evidence type="ECO:0000256" key="2">
    <source>
        <dbReference type="ARBA" id="ARBA00022692"/>
    </source>
</evidence>
<protein>
    <submittedName>
        <fullName evidence="7">Pali-domain-containing protein</fullName>
    </submittedName>
</protein>
<dbReference type="GO" id="GO:0035838">
    <property type="term" value="C:growing cell tip"/>
    <property type="evidence" value="ECO:0007669"/>
    <property type="project" value="TreeGrafter"/>
</dbReference>
<evidence type="ECO:0000256" key="6">
    <source>
        <dbReference type="SAM" id="SignalP"/>
    </source>
</evidence>
<evidence type="ECO:0000256" key="1">
    <source>
        <dbReference type="ARBA" id="ARBA00004141"/>
    </source>
</evidence>
<evidence type="ECO:0000256" key="5">
    <source>
        <dbReference type="SAM" id="Phobius"/>
    </source>
</evidence>
<feature type="transmembrane region" description="Helical" evidence="5">
    <location>
        <begin position="89"/>
        <end position="109"/>
    </location>
</feature>
<keyword evidence="6" id="KW-0732">Signal</keyword>
<keyword evidence="2 5" id="KW-0812">Transmembrane</keyword>